<dbReference type="EMBL" id="JAYGGQ010000001">
    <property type="protein sequence ID" value="MEA5453282.1"/>
    <property type="molecule type" value="Genomic_DNA"/>
</dbReference>
<dbReference type="InterPro" id="IPR046193">
    <property type="entry name" value="DUF6221"/>
</dbReference>
<proteinExistence type="predicted"/>
<gene>
    <name evidence="1" type="ORF">SPF06_00970</name>
</gene>
<organism evidence="1 2">
    <name type="scientific">Sinomonas terricola</name>
    <dbReference type="NCBI Taxonomy" id="3110330"/>
    <lineage>
        <taxon>Bacteria</taxon>
        <taxon>Bacillati</taxon>
        <taxon>Actinomycetota</taxon>
        <taxon>Actinomycetes</taxon>
        <taxon>Micrococcales</taxon>
        <taxon>Micrococcaceae</taxon>
        <taxon>Sinomonas</taxon>
    </lineage>
</organism>
<name>A0ABU5T179_9MICC</name>
<reference evidence="1 2" key="1">
    <citation type="submission" date="2023-12" db="EMBL/GenBank/DDBJ databases">
        <title>Sinomonas terricola sp. nov, isolated from litchi orchard soil in Guangdong, PR China.</title>
        <authorList>
            <person name="Jiaxin W."/>
            <person name="Yang Z."/>
            <person name="Honghui Z."/>
        </authorList>
    </citation>
    <scope>NUCLEOTIDE SEQUENCE [LARGE SCALE GENOMIC DNA]</scope>
    <source>
        <strain evidence="1 2">JGH33</strain>
    </source>
</reference>
<evidence type="ECO:0000313" key="2">
    <source>
        <dbReference type="Proteomes" id="UP001304769"/>
    </source>
</evidence>
<sequence>MIDVAKAAKIAAAELQPRRIMTITEFLLARIAEDQHRAEVEAILRDGDPYYDDGELNSFDRRFDPARVLAECAAKRAIVKWVNDWPLRPAPPSSVDGVLEALAAVYAEHEDYREEWGL</sequence>
<dbReference type="RefSeq" id="WP_323277054.1">
    <property type="nucleotide sequence ID" value="NZ_JAYGGQ010000001.1"/>
</dbReference>
<keyword evidence="2" id="KW-1185">Reference proteome</keyword>
<dbReference type="Pfam" id="PF19730">
    <property type="entry name" value="DUF6221"/>
    <property type="match status" value="1"/>
</dbReference>
<protein>
    <submittedName>
        <fullName evidence="1">DUF6221 family protein</fullName>
    </submittedName>
</protein>
<dbReference type="Proteomes" id="UP001304769">
    <property type="component" value="Unassembled WGS sequence"/>
</dbReference>
<accession>A0ABU5T179</accession>
<comment type="caution">
    <text evidence="1">The sequence shown here is derived from an EMBL/GenBank/DDBJ whole genome shotgun (WGS) entry which is preliminary data.</text>
</comment>
<evidence type="ECO:0000313" key="1">
    <source>
        <dbReference type="EMBL" id="MEA5453282.1"/>
    </source>
</evidence>